<dbReference type="Proteomes" id="UP000176422">
    <property type="component" value="Unassembled WGS sequence"/>
</dbReference>
<name>A0A1F8DX58_9BACT</name>
<evidence type="ECO:0000313" key="1">
    <source>
        <dbReference type="EMBL" id="OGM93137.1"/>
    </source>
</evidence>
<sequence>MIHTTEARKIKTTEMCMSTGPMRCLWKQFEMANKSLHRRLQLNPRYYHGQHRELGTRIILREGDVGRVTLTAISEHDTMKEIRIYHNNAAQRYEICAVKKCYQETPRVPFSPRREVKFILRAVVLGWTLERLHREICDA</sequence>
<evidence type="ECO:0000313" key="2">
    <source>
        <dbReference type="Proteomes" id="UP000176422"/>
    </source>
</evidence>
<gene>
    <name evidence="1" type="ORF">A2372_01865</name>
</gene>
<reference evidence="1 2" key="1">
    <citation type="journal article" date="2016" name="Nat. Commun.">
        <title>Thousands of microbial genomes shed light on interconnected biogeochemical processes in an aquifer system.</title>
        <authorList>
            <person name="Anantharaman K."/>
            <person name="Brown C.T."/>
            <person name="Hug L.A."/>
            <person name="Sharon I."/>
            <person name="Castelle C.J."/>
            <person name="Probst A.J."/>
            <person name="Thomas B.C."/>
            <person name="Singh A."/>
            <person name="Wilkins M.J."/>
            <person name="Karaoz U."/>
            <person name="Brodie E.L."/>
            <person name="Williams K.H."/>
            <person name="Hubbard S.S."/>
            <person name="Banfield J.F."/>
        </authorList>
    </citation>
    <scope>NUCLEOTIDE SEQUENCE [LARGE SCALE GENOMIC DNA]</scope>
</reference>
<protein>
    <submittedName>
        <fullName evidence="1">Uncharacterized protein</fullName>
    </submittedName>
</protein>
<dbReference type="STRING" id="1802559.A2372_01865"/>
<dbReference type="AlphaFoldDB" id="A0A1F8DX58"/>
<comment type="caution">
    <text evidence="1">The sequence shown here is derived from an EMBL/GenBank/DDBJ whole genome shotgun (WGS) entry which is preliminary data.</text>
</comment>
<proteinExistence type="predicted"/>
<dbReference type="EMBL" id="MGIT01000001">
    <property type="protein sequence ID" value="OGM93137.1"/>
    <property type="molecule type" value="Genomic_DNA"/>
</dbReference>
<accession>A0A1F8DX58</accession>
<organism evidence="1 2">
    <name type="scientific">Candidatus Wolfebacteria bacterium RIFOXYB1_FULL_54_12</name>
    <dbReference type="NCBI Taxonomy" id="1802559"/>
    <lineage>
        <taxon>Bacteria</taxon>
        <taxon>Candidatus Wolfeibacteriota</taxon>
    </lineage>
</organism>